<dbReference type="FunFam" id="3.40.50.300:FF:000299">
    <property type="entry name" value="ABC transporter ATP-binding protein/permease"/>
    <property type="match status" value="1"/>
</dbReference>
<feature type="transmembrane region" description="Helical" evidence="9">
    <location>
        <begin position="216"/>
        <end position="243"/>
    </location>
</feature>
<dbReference type="InterPro" id="IPR033838">
    <property type="entry name" value="CvaB_peptidase"/>
</dbReference>
<feature type="transmembrane region" description="Helical" evidence="9">
    <location>
        <begin position="321"/>
        <end position="338"/>
    </location>
</feature>
<keyword evidence="8 9" id="KW-0472">Membrane</keyword>
<dbReference type="OrthoDB" id="9782586at2"/>
<accession>A0A1H7LN59</accession>
<dbReference type="Gene3D" id="1.20.1560.10">
    <property type="entry name" value="ABC transporter type 1, transmembrane domain"/>
    <property type="match status" value="1"/>
</dbReference>
<dbReference type="SUPFAM" id="SSF90123">
    <property type="entry name" value="ABC transporter transmembrane region"/>
    <property type="match status" value="1"/>
</dbReference>
<dbReference type="PROSITE" id="PS50929">
    <property type="entry name" value="ABC_TM1F"/>
    <property type="match status" value="1"/>
</dbReference>
<keyword evidence="6" id="KW-0067">ATP-binding</keyword>
<feature type="domain" description="ABC transporter" evidence="10">
    <location>
        <begin position="500"/>
        <end position="722"/>
    </location>
</feature>
<gene>
    <name evidence="13" type="ORF">SAMN05216262_104207</name>
</gene>
<keyword evidence="4 9" id="KW-0812">Transmembrane</keyword>
<feature type="domain" description="Peptidase C39" evidence="12">
    <location>
        <begin position="26"/>
        <end position="149"/>
    </location>
</feature>
<evidence type="ECO:0000313" key="14">
    <source>
        <dbReference type="Proteomes" id="UP000199297"/>
    </source>
</evidence>
<keyword evidence="14" id="KW-1185">Reference proteome</keyword>
<keyword evidence="2" id="KW-0813">Transport</keyword>
<evidence type="ECO:0000256" key="3">
    <source>
        <dbReference type="ARBA" id="ARBA00022475"/>
    </source>
</evidence>
<dbReference type="PROSITE" id="PS50990">
    <property type="entry name" value="PEPTIDASE_C39"/>
    <property type="match status" value="1"/>
</dbReference>
<dbReference type="PANTHER" id="PTHR24221:SF606">
    <property type="entry name" value="COLICIN V SECRETION-PROCESSING ATP-BINDING PROTEIN"/>
    <property type="match status" value="1"/>
</dbReference>
<evidence type="ECO:0000259" key="12">
    <source>
        <dbReference type="PROSITE" id="PS50990"/>
    </source>
</evidence>
<keyword evidence="5" id="KW-0547">Nucleotide-binding</keyword>
<dbReference type="PROSITE" id="PS50893">
    <property type="entry name" value="ABC_TRANSPORTER_2"/>
    <property type="match status" value="1"/>
</dbReference>
<dbReference type="GO" id="GO:0034040">
    <property type="term" value="F:ATPase-coupled lipid transmembrane transporter activity"/>
    <property type="evidence" value="ECO:0007669"/>
    <property type="project" value="TreeGrafter"/>
</dbReference>
<protein>
    <submittedName>
        <fullName evidence="13">Colicin V processing peptidase. Cysteine peptidase. MEROPS family C39</fullName>
    </submittedName>
</protein>
<dbReference type="EMBL" id="FOBI01000004">
    <property type="protein sequence ID" value="SEL00168.1"/>
    <property type="molecule type" value="Genomic_DNA"/>
</dbReference>
<evidence type="ECO:0000256" key="8">
    <source>
        <dbReference type="ARBA" id="ARBA00023136"/>
    </source>
</evidence>
<dbReference type="InterPro" id="IPR003439">
    <property type="entry name" value="ABC_transporter-like_ATP-bd"/>
</dbReference>
<dbReference type="Pfam" id="PF03412">
    <property type="entry name" value="Peptidase_C39"/>
    <property type="match status" value="1"/>
</dbReference>
<evidence type="ECO:0000256" key="5">
    <source>
        <dbReference type="ARBA" id="ARBA00022741"/>
    </source>
</evidence>
<dbReference type="InterPro" id="IPR036640">
    <property type="entry name" value="ABC1_TM_sf"/>
</dbReference>
<dbReference type="GO" id="GO:0006508">
    <property type="term" value="P:proteolysis"/>
    <property type="evidence" value="ECO:0007669"/>
    <property type="project" value="InterPro"/>
</dbReference>
<dbReference type="InterPro" id="IPR003593">
    <property type="entry name" value="AAA+_ATPase"/>
</dbReference>
<keyword evidence="7 9" id="KW-1133">Transmembrane helix</keyword>
<feature type="transmembrane region" description="Helical" evidence="9">
    <location>
        <begin position="180"/>
        <end position="201"/>
    </location>
</feature>
<dbReference type="SMART" id="SM00382">
    <property type="entry name" value="AAA"/>
    <property type="match status" value="1"/>
</dbReference>
<evidence type="ECO:0000259" key="11">
    <source>
        <dbReference type="PROSITE" id="PS50929"/>
    </source>
</evidence>
<dbReference type="InterPro" id="IPR011527">
    <property type="entry name" value="ABC1_TM_dom"/>
</dbReference>
<dbReference type="RefSeq" id="WP_092251262.1">
    <property type="nucleotide sequence ID" value="NZ_FOBI01000004.1"/>
</dbReference>
<dbReference type="SUPFAM" id="SSF52540">
    <property type="entry name" value="P-loop containing nucleoside triphosphate hydrolases"/>
    <property type="match status" value="1"/>
</dbReference>
<dbReference type="AlphaFoldDB" id="A0A1H7LN59"/>
<reference evidence="14" key="1">
    <citation type="submission" date="2016-10" db="EMBL/GenBank/DDBJ databases">
        <authorList>
            <person name="Varghese N."/>
            <person name="Submissions S."/>
        </authorList>
    </citation>
    <scope>NUCLEOTIDE SEQUENCE [LARGE SCALE GENOMIC DNA]</scope>
    <source>
        <strain evidence="14">CGMCC 1.9127</strain>
    </source>
</reference>
<organism evidence="13 14">
    <name type="scientific">Colwellia chukchiensis</name>
    <dbReference type="NCBI Taxonomy" id="641665"/>
    <lineage>
        <taxon>Bacteria</taxon>
        <taxon>Pseudomonadati</taxon>
        <taxon>Pseudomonadota</taxon>
        <taxon>Gammaproteobacteria</taxon>
        <taxon>Alteromonadales</taxon>
        <taxon>Colwelliaceae</taxon>
        <taxon>Colwellia</taxon>
    </lineage>
</organism>
<dbReference type="GO" id="GO:0008234">
    <property type="term" value="F:cysteine-type peptidase activity"/>
    <property type="evidence" value="ECO:0007669"/>
    <property type="project" value="InterPro"/>
</dbReference>
<dbReference type="Pfam" id="PF00664">
    <property type="entry name" value="ABC_membrane"/>
    <property type="match status" value="1"/>
</dbReference>
<dbReference type="InterPro" id="IPR017871">
    <property type="entry name" value="ABC_transporter-like_CS"/>
</dbReference>
<dbReference type="CDD" id="cd02419">
    <property type="entry name" value="Peptidase_C39C"/>
    <property type="match status" value="1"/>
</dbReference>
<feature type="transmembrane region" description="Helical" evidence="9">
    <location>
        <begin position="417"/>
        <end position="442"/>
    </location>
</feature>
<evidence type="ECO:0000256" key="2">
    <source>
        <dbReference type="ARBA" id="ARBA00022448"/>
    </source>
</evidence>
<keyword evidence="3" id="KW-1003">Cell membrane</keyword>
<dbReference type="Pfam" id="PF00005">
    <property type="entry name" value="ABC_tran"/>
    <property type="match status" value="1"/>
</dbReference>
<dbReference type="GO" id="GO:0140359">
    <property type="term" value="F:ABC-type transporter activity"/>
    <property type="evidence" value="ECO:0007669"/>
    <property type="project" value="InterPro"/>
</dbReference>
<name>A0A1H7LN59_9GAMM</name>
<evidence type="ECO:0000256" key="7">
    <source>
        <dbReference type="ARBA" id="ARBA00022989"/>
    </source>
</evidence>
<dbReference type="InterPro" id="IPR039421">
    <property type="entry name" value="Type_1_exporter"/>
</dbReference>
<dbReference type="STRING" id="641665.GCA_002104455_02799"/>
<dbReference type="InterPro" id="IPR005074">
    <property type="entry name" value="Peptidase_C39"/>
</dbReference>
<dbReference type="Gene3D" id="3.40.50.300">
    <property type="entry name" value="P-loop containing nucleotide triphosphate hydrolases"/>
    <property type="match status" value="1"/>
</dbReference>
<dbReference type="GO" id="GO:0016887">
    <property type="term" value="F:ATP hydrolysis activity"/>
    <property type="evidence" value="ECO:0007669"/>
    <property type="project" value="InterPro"/>
</dbReference>
<evidence type="ECO:0000313" key="13">
    <source>
        <dbReference type="EMBL" id="SEL00168.1"/>
    </source>
</evidence>
<feature type="transmembrane region" description="Helical" evidence="9">
    <location>
        <begin position="294"/>
        <end position="315"/>
    </location>
</feature>
<evidence type="ECO:0000256" key="1">
    <source>
        <dbReference type="ARBA" id="ARBA00004651"/>
    </source>
</evidence>
<evidence type="ECO:0000256" key="4">
    <source>
        <dbReference type="ARBA" id="ARBA00022692"/>
    </source>
</evidence>
<dbReference type="CDD" id="cd03246">
    <property type="entry name" value="ABCC_Protease_Secretion"/>
    <property type="match status" value="1"/>
</dbReference>
<dbReference type="PANTHER" id="PTHR24221">
    <property type="entry name" value="ATP-BINDING CASSETTE SUB-FAMILY B"/>
    <property type="match status" value="1"/>
</dbReference>
<dbReference type="CDD" id="cd18567">
    <property type="entry name" value="ABC_6TM_CvaB_RaxB_like"/>
    <property type="match status" value="1"/>
</dbReference>
<evidence type="ECO:0000256" key="9">
    <source>
        <dbReference type="SAM" id="Phobius"/>
    </source>
</evidence>
<proteinExistence type="predicted"/>
<dbReference type="InterPro" id="IPR027417">
    <property type="entry name" value="P-loop_NTPase"/>
</dbReference>
<dbReference type="GO" id="GO:0005524">
    <property type="term" value="F:ATP binding"/>
    <property type="evidence" value="ECO:0007669"/>
    <property type="project" value="UniProtKB-KW"/>
</dbReference>
<evidence type="ECO:0000256" key="6">
    <source>
        <dbReference type="ARBA" id="ARBA00022840"/>
    </source>
</evidence>
<feature type="domain" description="ABC transmembrane type-1" evidence="11">
    <location>
        <begin position="183"/>
        <end position="462"/>
    </location>
</feature>
<dbReference type="Proteomes" id="UP000199297">
    <property type="component" value="Unassembled WGS sequence"/>
</dbReference>
<dbReference type="GO" id="GO:0005886">
    <property type="term" value="C:plasma membrane"/>
    <property type="evidence" value="ECO:0007669"/>
    <property type="project" value="UniProtKB-SubCell"/>
</dbReference>
<sequence length="723" mass="80717">MQTNTKSSSQKLLSYKPTKSIPLVLQSEIAECGLASMAMVASFHGHQLDMPAMRKRFSANLKGMNLQQLIELGDNLGLASRALQCPIDEVHKLATPCILHWDLNHFVVLTKVSGKGKASKYSINDPAIGKRTLSLEEFSQHFTGICLELTPTSKFEVKEERAQMKFTQLWSSMSGLKAGLFKLIALSLVLQLFALMTPYYMQWVVDEVLISFDKPLLMVLAIGFALIAIISVVTNAVRSWLILRLSSLLNMQMGVNLLRHLLRLPMNYFESRHIGDIVSRFGSLAQIRERITTGFVETLVDGLMAITVLIMMLIYSVKLTAVVLGAITLYTLVRLALYRPLHQATEEMIQNSAKEQSNFLENIRGMQTIKLFGNESQRQGIWQNRYAEVINSEIRLGRLNISFDSFNKLLFGLENVLVIYFAAIMVMANTLSVGMVLAFIAYKGQLTERFANLIEQIIQFKMMRLHLDRIADIALTEQEANREGEASFSNNEGQQPKGQLTLENICFSYSDEQAPILHNVNLTLEAGESIAITGPSGAGKTTLMKIMLGLLQPSSGKILLDGKDITQIGLKNYRKHIAAVMQDDTLLAGSIADNISFFDPQPNYLKVEQCAHLAAMHDDINNMIMGYNSLVGDMGSNLSGGQMQRLLLARALYQSPCVLFMDEATSHLDKDNEAKISEQIQHLPMTRIMIAHRQETISMAEQVYLLNNGTLVKLNDKRIDVAG</sequence>
<dbReference type="PROSITE" id="PS00211">
    <property type="entry name" value="ABC_TRANSPORTER_1"/>
    <property type="match status" value="1"/>
</dbReference>
<evidence type="ECO:0000259" key="10">
    <source>
        <dbReference type="PROSITE" id="PS50893"/>
    </source>
</evidence>
<comment type="subcellular location">
    <subcellularLocation>
        <location evidence="1">Cell membrane</location>
        <topology evidence="1">Multi-pass membrane protein</topology>
    </subcellularLocation>
</comment>
<dbReference type="Gene3D" id="3.90.70.10">
    <property type="entry name" value="Cysteine proteinases"/>
    <property type="match status" value="1"/>
</dbReference>